<evidence type="ECO:0000256" key="7">
    <source>
        <dbReference type="PIRSR" id="PIRSR602481-1"/>
    </source>
</evidence>
<dbReference type="PANTHER" id="PTHR33202:SF22">
    <property type="entry name" value="HYDROGEN PEROXIDE SENSITIVE REPRESSOR"/>
    <property type="match status" value="1"/>
</dbReference>
<evidence type="ECO:0000256" key="4">
    <source>
        <dbReference type="ARBA" id="ARBA00023015"/>
    </source>
</evidence>
<keyword evidence="9" id="KW-1185">Reference proteome</keyword>
<keyword evidence="7" id="KW-0479">Metal-binding</keyword>
<dbReference type="GO" id="GO:0045892">
    <property type="term" value="P:negative regulation of DNA-templated transcription"/>
    <property type="evidence" value="ECO:0007669"/>
    <property type="project" value="TreeGrafter"/>
</dbReference>
<gene>
    <name evidence="8" type="ORF">SAMN04487893_10388</name>
</gene>
<organism evidence="8 9">
    <name type="scientific">Myroides guanonis</name>
    <dbReference type="NCBI Taxonomy" id="1150112"/>
    <lineage>
        <taxon>Bacteria</taxon>
        <taxon>Pseudomonadati</taxon>
        <taxon>Bacteroidota</taxon>
        <taxon>Flavobacteriia</taxon>
        <taxon>Flavobacteriales</taxon>
        <taxon>Flavobacteriaceae</taxon>
        <taxon>Myroides</taxon>
    </lineage>
</organism>
<evidence type="ECO:0000256" key="1">
    <source>
        <dbReference type="ARBA" id="ARBA00007957"/>
    </source>
</evidence>
<dbReference type="Proteomes" id="UP000243887">
    <property type="component" value="Unassembled WGS sequence"/>
</dbReference>
<keyword evidence="2" id="KW-0678">Repressor</keyword>
<keyword evidence="6" id="KW-0804">Transcription</keyword>
<dbReference type="OrthoDB" id="594893at2"/>
<evidence type="ECO:0000313" key="9">
    <source>
        <dbReference type="Proteomes" id="UP000243887"/>
    </source>
</evidence>
<dbReference type="AlphaFoldDB" id="A0A1I3NGI5"/>
<sequence>MYQNPKNIADLEQDLLAKNINPTAMRLLVLDALKQKSEAVTFSDIEGSFEQSDRVTIYRTLKTFEQKGLIHTIVTGNVTQYALCSEDCDETKHRDTHLHFICRVCQKTICLTQFSIPEVEIPKGFHVDDVEVTIKGVCEDCFS</sequence>
<comment type="similarity">
    <text evidence="1">Belongs to the Fur family.</text>
</comment>
<evidence type="ECO:0000256" key="2">
    <source>
        <dbReference type="ARBA" id="ARBA00022491"/>
    </source>
</evidence>
<feature type="binding site" evidence="7">
    <location>
        <position position="102"/>
    </location>
    <ligand>
        <name>Zn(2+)</name>
        <dbReference type="ChEBI" id="CHEBI:29105"/>
    </ligand>
</feature>
<dbReference type="Gene3D" id="1.10.10.10">
    <property type="entry name" value="Winged helix-like DNA-binding domain superfamily/Winged helix DNA-binding domain"/>
    <property type="match status" value="1"/>
</dbReference>
<dbReference type="InterPro" id="IPR036388">
    <property type="entry name" value="WH-like_DNA-bd_sf"/>
</dbReference>
<evidence type="ECO:0000256" key="6">
    <source>
        <dbReference type="ARBA" id="ARBA00023163"/>
    </source>
</evidence>
<dbReference type="Pfam" id="PF01475">
    <property type="entry name" value="FUR"/>
    <property type="match status" value="1"/>
</dbReference>
<dbReference type="InterPro" id="IPR036390">
    <property type="entry name" value="WH_DNA-bd_sf"/>
</dbReference>
<keyword evidence="4" id="KW-0805">Transcription regulation</keyword>
<dbReference type="GO" id="GO:1900376">
    <property type="term" value="P:regulation of secondary metabolite biosynthetic process"/>
    <property type="evidence" value="ECO:0007669"/>
    <property type="project" value="TreeGrafter"/>
</dbReference>
<dbReference type="Gene3D" id="3.30.1490.190">
    <property type="match status" value="1"/>
</dbReference>
<dbReference type="RefSeq" id="WP_090678178.1">
    <property type="nucleotide sequence ID" value="NZ_FORU01000003.1"/>
</dbReference>
<dbReference type="PANTHER" id="PTHR33202">
    <property type="entry name" value="ZINC UPTAKE REGULATION PROTEIN"/>
    <property type="match status" value="1"/>
</dbReference>
<evidence type="ECO:0000256" key="5">
    <source>
        <dbReference type="ARBA" id="ARBA00023125"/>
    </source>
</evidence>
<accession>A0A1I3NGI5</accession>
<dbReference type="InterPro" id="IPR002481">
    <property type="entry name" value="FUR"/>
</dbReference>
<dbReference type="GO" id="GO:0003700">
    <property type="term" value="F:DNA-binding transcription factor activity"/>
    <property type="evidence" value="ECO:0007669"/>
    <property type="project" value="InterPro"/>
</dbReference>
<keyword evidence="3 7" id="KW-0862">Zinc</keyword>
<feature type="binding site" evidence="7">
    <location>
        <position position="141"/>
    </location>
    <ligand>
        <name>Zn(2+)</name>
        <dbReference type="ChEBI" id="CHEBI:29105"/>
    </ligand>
</feature>
<reference evidence="9" key="1">
    <citation type="submission" date="2016-10" db="EMBL/GenBank/DDBJ databases">
        <authorList>
            <person name="Varghese N."/>
            <person name="Submissions S."/>
        </authorList>
    </citation>
    <scope>NUCLEOTIDE SEQUENCE [LARGE SCALE GENOMIC DNA]</scope>
    <source>
        <strain evidence="9">DSM 26542</strain>
    </source>
</reference>
<name>A0A1I3NGI5_9FLAO</name>
<evidence type="ECO:0000313" key="8">
    <source>
        <dbReference type="EMBL" id="SFJ08478.1"/>
    </source>
</evidence>
<keyword evidence="5" id="KW-0238">DNA-binding</keyword>
<dbReference type="GO" id="GO:0000976">
    <property type="term" value="F:transcription cis-regulatory region binding"/>
    <property type="evidence" value="ECO:0007669"/>
    <property type="project" value="TreeGrafter"/>
</dbReference>
<feature type="binding site" evidence="7">
    <location>
        <position position="138"/>
    </location>
    <ligand>
        <name>Zn(2+)</name>
        <dbReference type="ChEBI" id="CHEBI:29105"/>
    </ligand>
</feature>
<dbReference type="GO" id="GO:0008270">
    <property type="term" value="F:zinc ion binding"/>
    <property type="evidence" value="ECO:0007669"/>
    <property type="project" value="TreeGrafter"/>
</dbReference>
<dbReference type="SUPFAM" id="SSF46785">
    <property type="entry name" value="Winged helix' DNA-binding domain"/>
    <property type="match status" value="1"/>
</dbReference>
<evidence type="ECO:0000256" key="3">
    <source>
        <dbReference type="ARBA" id="ARBA00022833"/>
    </source>
</evidence>
<proteinExistence type="inferred from homology"/>
<protein>
    <submittedName>
        <fullName evidence="8">Fur family transcriptional regulator, ferric uptake regulator</fullName>
    </submittedName>
</protein>
<feature type="binding site" evidence="7">
    <location>
        <position position="105"/>
    </location>
    <ligand>
        <name>Zn(2+)</name>
        <dbReference type="ChEBI" id="CHEBI:29105"/>
    </ligand>
</feature>
<dbReference type="InterPro" id="IPR043135">
    <property type="entry name" value="Fur_C"/>
</dbReference>
<dbReference type="EMBL" id="FORU01000003">
    <property type="protein sequence ID" value="SFJ08478.1"/>
    <property type="molecule type" value="Genomic_DNA"/>
</dbReference>
<comment type="cofactor">
    <cofactor evidence="7">
        <name>Zn(2+)</name>
        <dbReference type="ChEBI" id="CHEBI:29105"/>
    </cofactor>
    <text evidence="7">Binds 1 zinc ion per subunit.</text>
</comment>
<dbReference type="STRING" id="1150112.SAMN04487893_10388"/>